<dbReference type="AlphaFoldDB" id="A0A0H3JAS8"/>
<evidence type="ECO:0000259" key="1">
    <source>
        <dbReference type="PROSITE" id="PS50994"/>
    </source>
</evidence>
<dbReference type="Proteomes" id="UP000028042">
    <property type="component" value="Unassembled WGS sequence"/>
</dbReference>
<accession>A0A0H3JAS8</accession>
<sequence>MAKSGVTLSLLWNEYCEAYRLSNEVPFMYTQFCKYYRDYANVTKATMHINRKPGEQLEVDWAGQTSPIVDRNTSDIINAYIFVAVLSSSQYAYVEAFTSPNQECWITAHINAYKFFGGVTRILIPDNLKTGV</sequence>
<reference evidence="2 5" key="1">
    <citation type="journal article" date="2015" name="Genome Announc.">
        <title>Complete Genome Sequence of the Nitrogen-Fixing and Solvent-Producing Clostridium pasteurianum DSM 525.</title>
        <authorList>
            <person name="Poehlein A."/>
            <person name="Grosse-Honebrink A."/>
            <person name="Zhang Y."/>
            <person name="Minton N.P."/>
            <person name="Daniel R."/>
        </authorList>
    </citation>
    <scope>NUCLEOTIDE SEQUENCE [LARGE SCALE GENOMIC DNA]</scope>
    <source>
        <strain evidence="2">DSM 525</strain>
        <strain evidence="5">DSM 525 / ATCC 6013</strain>
    </source>
</reference>
<proteinExistence type="predicted"/>
<keyword evidence="5" id="KW-1185">Reference proteome</keyword>
<reference evidence="3 4" key="3">
    <citation type="journal article" name="Genome Announc.">
        <title>Improved Draft Genome Sequence of Clostridium pasteurianum Strain ATCC 6013 (DSM 525) Using a Hybrid Next-Generation Sequencing Approach.</title>
        <authorList>
            <person name="Pyne M.E."/>
            <person name="Utturkar S."/>
            <person name="Brown S.D."/>
            <person name="Moo-Young M."/>
            <person name="Chung D.A."/>
            <person name="Chou C.P."/>
        </authorList>
    </citation>
    <scope>NUCLEOTIDE SEQUENCE [LARGE SCALE GENOMIC DNA]</scope>
    <source>
        <strain evidence="3 4">ATCC 6013</strain>
    </source>
</reference>
<dbReference type="PANTHER" id="PTHR35004:SF8">
    <property type="entry name" value="TRANSPOSASE RV3428C-RELATED"/>
    <property type="match status" value="1"/>
</dbReference>
<dbReference type="KEGG" id="cpat:CLPA_c37700"/>
<protein>
    <submittedName>
        <fullName evidence="3">Integrase catalytic region</fullName>
    </submittedName>
    <submittedName>
        <fullName evidence="2">Putative transposase for insertion sequence IS1162</fullName>
    </submittedName>
</protein>
<dbReference type="EMBL" id="CP009268">
    <property type="protein sequence ID" value="AJA53796.1"/>
    <property type="molecule type" value="Genomic_DNA"/>
</dbReference>
<name>A0A0H3JAS8_CLOPA</name>
<dbReference type="KEGG" id="cpae:CPAST_c37700"/>
<dbReference type="EMBL" id="JPGY02000001">
    <property type="protein sequence ID" value="KRU14179.1"/>
    <property type="molecule type" value="Genomic_DNA"/>
</dbReference>
<dbReference type="PANTHER" id="PTHR35004">
    <property type="entry name" value="TRANSPOSASE RV3428C-RELATED"/>
    <property type="match status" value="1"/>
</dbReference>
<dbReference type="Proteomes" id="UP000030905">
    <property type="component" value="Chromosome"/>
</dbReference>
<evidence type="ECO:0000313" key="5">
    <source>
        <dbReference type="Proteomes" id="UP000030905"/>
    </source>
</evidence>
<dbReference type="eggNOG" id="COG4584">
    <property type="taxonomic scope" value="Bacteria"/>
</dbReference>
<evidence type="ECO:0000313" key="3">
    <source>
        <dbReference type="EMBL" id="KRU14179.1"/>
    </source>
</evidence>
<dbReference type="RefSeq" id="WP_236900359.1">
    <property type="nucleotide sequence ID" value="NZ_ANZB01000016.1"/>
</dbReference>
<gene>
    <name evidence="2" type="ORF">CLPA_c37700</name>
    <name evidence="3" type="ORF">CP6013_03435</name>
</gene>
<evidence type="ECO:0000313" key="2">
    <source>
        <dbReference type="EMBL" id="AJA53796.1"/>
    </source>
</evidence>
<dbReference type="PROSITE" id="PS50994">
    <property type="entry name" value="INTEGRASE"/>
    <property type="match status" value="1"/>
</dbReference>
<evidence type="ECO:0000313" key="4">
    <source>
        <dbReference type="Proteomes" id="UP000028042"/>
    </source>
</evidence>
<feature type="domain" description="Integrase catalytic" evidence="1">
    <location>
        <begin position="49"/>
        <end position="132"/>
    </location>
</feature>
<dbReference type="GO" id="GO:0015074">
    <property type="term" value="P:DNA integration"/>
    <property type="evidence" value="ECO:0007669"/>
    <property type="project" value="InterPro"/>
</dbReference>
<dbReference type="InterPro" id="IPR001584">
    <property type="entry name" value="Integrase_cat-core"/>
</dbReference>
<reference evidence="3" key="2">
    <citation type="submission" date="2015-10" db="EMBL/GenBank/DDBJ databases">
        <title>Improved Draft Genome Sequence of Clostridium pasteurianum Strain ATCC 6013 (DSM 525) Using a Hybrid Next-Generation Sequencing Approach.</title>
        <authorList>
            <person name="Pyne M.E."/>
            <person name="Utturkar S.M."/>
            <person name="Brown S.D."/>
            <person name="Moo-Young M."/>
            <person name="Chung D.A."/>
            <person name="Chou P.C."/>
        </authorList>
    </citation>
    <scope>NUCLEOTIDE SEQUENCE</scope>
    <source>
        <strain evidence="3">ATCC 6013</strain>
    </source>
</reference>
<dbReference type="GeneID" id="93076326"/>
<organism evidence="2 5">
    <name type="scientific">Clostridium pasteurianum DSM 525 = ATCC 6013</name>
    <dbReference type="NCBI Taxonomy" id="1262449"/>
    <lineage>
        <taxon>Bacteria</taxon>
        <taxon>Bacillati</taxon>
        <taxon>Bacillota</taxon>
        <taxon>Clostridia</taxon>
        <taxon>Eubacteriales</taxon>
        <taxon>Clostridiaceae</taxon>
        <taxon>Clostridium</taxon>
    </lineage>
</organism>
<dbReference type="PATRIC" id="fig|1262449.7.peg.3799"/>